<feature type="transmembrane region" description="Helical" evidence="1">
    <location>
        <begin position="55"/>
        <end position="78"/>
    </location>
</feature>
<protein>
    <submittedName>
        <fullName evidence="2">Uncharacterized protein</fullName>
    </submittedName>
</protein>
<keyword evidence="1" id="KW-0812">Transmembrane</keyword>
<organism evidence="2 3">
    <name type="scientific">Lactococcus lactis subsp. lactis A12</name>
    <dbReference type="NCBI Taxonomy" id="1137134"/>
    <lineage>
        <taxon>Bacteria</taxon>
        <taxon>Bacillati</taxon>
        <taxon>Bacillota</taxon>
        <taxon>Bacilli</taxon>
        <taxon>Lactobacillales</taxon>
        <taxon>Streptococcaceae</taxon>
        <taxon>Lactococcus</taxon>
    </lineage>
</organism>
<keyword evidence="1" id="KW-0472">Membrane</keyword>
<keyword evidence="1" id="KW-1133">Transmembrane helix</keyword>
<name>S6FKM4_LACLL</name>
<dbReference type="AlphaFoldDB" id="S6FKM4"/>
<gene>
    <name evidence="2" type="primary">LL1671</name>
    <name evidence="2" type="ORF">O9U_05410</name>
</gene>
<feature type="transmembrane region" description="Helical" evidence="1">
    <location>
        <begin position="12"/>
        <end position="35"/>
    </location>
</feature>
<dbReference type="Proteomes" id="UP000015361">
    <property type="component" value="Unassembled WGS sequence"/>
</dbReference>
<reference evidence="2 3" key="1">
    <citation type="journal article" date="2013" name="Appl. Environ. Microbiol.">
        <title>The Carbohydrate Metabolism Signature of Lactococcus lactis Strain A12 Reveals Its Sourdough Ecosystem Origin.</title>
        <authorList>
            <person name="Passerini D."/>
            <person name="Coddeville M."/>
            <person name="Le Bourgeois P."/>
            <person name="Loubiere P."/>
            <person name="Ritzenthaler P."/>
            <person name="Fontagne-Faucher C."/>
            <person name="Daveran-Mingot M.L."/>
            <person name="Cocaign-Bousquet M."/>
        </authorList>
    </citation>
    <scope>NUCLEOTIDE SEQUENCE [LARGE SCALE GENOMIC DNA]</scope>
    <source>
        <strain evidence="2 3">A12</strain>
    </source>
</reference>
<evidence type="ECO:0000313" key="3">
    <source>
        <dbReference type="Proteomes" id="UP000015361"/>
    </source>
</evidence>
<comment type="caution">
    <text evidence="2">The sequence shown here is derived from an EMBL/GenBank/DDBJ whole genome shotgun (WGS) entry which is preliminary data.</text>
</comment>
<accession>S6FKM4</accession>
<evidence type="ECO:0000256" key="1">
    <source>
        <dbReference type="SAM" id="Phobius"/>
    </source>
</evidence>
<proteinExistence type="predicted"/>
<dbReference type="RefSeq" id="WP_021723301.1">
    <property type="nucleotide sequence ID" value="NZ_CBLU010000025.1"/>
</dbReference>
<dbReference type="EMBL" id="CBLU010000025">
    <property type="protein sequence ID" value="CDG05801.1"/>
    <property type="molecule type" value="Genomic_DNA"/>
</dbReference>
<sequence>MKKTYFIKTFNLILNLMILTLFESLFSFVFKLFALALDKNTTLSKVSFLIQVEKWATLISDNFKYIAIATLVLILLLVTKEIVSRLLKDSLLNYFKSIFQTFRLRTFLVQNERSEKTLENQKNTSFNPIFKDFNKAVHKCVIDITNENIIVFIKFPHTQQAQKLLKDMESQIKEEIASRNPDYYFSAPNRVNNKMWFIGTKR</sequence>
<evidence type="ECO:0000313" key="2">
    <source>
        <dbReference type="EMBL" id="CDG05801.1"/>
    </source>
</evidence>